<sequence>MFPLRPSCSGPMLDELLRMARLELSPERTAVVGPAVDQIYGLVDRLDAAETGDVPPATAFDARWE</sequence>
<protein>
    <submittedName>
        <fullName evidence="1">Uncharacterized protein</fullName>
    </submittedName>
</protein>
<dbReference type="Proteomes" id="UP001596302">
    <property type="component" value="Unassembled WGS sequence"/>
</dbReference>
<evidence type="ECO:0000313" key="1">
    <source>
        <dbReference type="EMBL" id="MFC5994317.1"/>
    </source>
</evidence>
<dbReference type="RefSeq" id="WP_379584349.1">
    <property type="nucleotide sequence ID" value="NZ_JBHSQW010000017.1"/>
</dbReference>
<dbReference type="SUPFAM" id="SSF141000">
    <property type="entry name" value="Glu-tRNAGln amidotransferase C subunit"/>
    <property type="match status" value="1"/>
</dbReference>
<proteinExistence type="predicted"/>
<evidence type="ECO:0000313" key="2">
    <source>
        <dbReference type="Proteomes" id="UP001596302"/>
    </source>
</evidence>
<reference evidence="2" key="1">
    <citation type="journal article" date="2019" name="Int. J. Syst. Evol. Microbiol.">
        <title>The Global Catalogue of Microorganisms (GCM) 10K type strain sequencing project: providing services to taxonomists for standard genome sequencing and annotation.</title>
        <authorList>
            <consortium name="The Broad Institute Genomics Platform"/>
            <consortium name="The Broad Institute Genome Sequencing Center for Infectious Disease"/>
            <person name="Wu L."/>
            <person name="Ma J."/>
        </authorList>
    </citation>
    <scope>NUCLEOTIDE SEQUENCE [LARGE SCALE GENOMIC DNA]</scope>
    <source>
        <strain evidence="2">CCM 8391</strain>
    </source>
</reference>
<dbReference type="EMBL" id="JBHSQW010000017">
    <property type="protein sequence ID" value="MFC5994317.1"/>
    <property type="molecule type" value="Genomic_DNA"/>
</dbReference>
<organism evidence="1 2">
    <name type="scientific">Pseudonocardia hispaniensis</name>
    <dbReference type="NCBI Taxonomy" id="904933"/>
    <lineage>
        <taxon>Bacteria</taxon>
        <taxon>Bacillati</taxon>
        <taxon>Actinomycetota</taxon>
        <taxon>Actinomycetes</taxon>
        <taxon>Pseudonocardiales</taxon>
        <taxon>Pseudonocardiaceae</taxon>
        <taxon>Pseudonocardia</taxon>
    </lineage>
</organism>
<dbReference type="InterPro" id="IPR036113">
    <property type="entry name" value="Asp/Glu-ADT_sf_sub_c"/>
</dbReference>
<gene>
    <name evidence="1" type="ORF">ACFQE5_08855</name>
</gene>
<accession>A0ABW1J110</accession>
<comment type="caution">
    <text evidence="1">The sequence shown here is derived from an EMBL/GenBank/DDBJ whole genome shotgun (WGS) entry which is preliminary data.</text>
</comment>
<keyword evidence="2" id="KW-1185">Reference proteome</keyword>
<name>A0ABW1J110_9PSEU</name>